<organism evidence="3 4">
    <name type="scientific">Burkholderia stagnalis</name>
    <dbReference type="NCBI Taxonomy" id="1503054"/>
    <lineage>
        <taxon>Bacteria</taxon>
        <taxon>Pseudomonadati</taxon>
        <taxon>Pseudomonadota</taxon>
        <taxon>Betaproteobacteria</taxon>
        <taxon>Burkholderiales</taxon>
        <taxon>Burkholderiaceae</taxon>
        <taxon>Burkholderia</taxon>
        <taxon>Burkholderia cepacia complex</taxon>
    </lineage>
</organism>
<feature type="coiled-coil region" evidence="1">
    <location>
        <begin position="76"/>
        <end position="123"/>
    </location>
</feature>
<feature type="compositionally biased region" description="Polar residues" evidence="2">
    <location>
        <begin position="19"/>
        <end position="29"/>
    </location>
</feature>
<comment type="caution">
    <text evidence="3">The sequence shown here is derived from an EMBL/GenBank/DDBJ whole genome shotgun (WGS) entry which is preliminary data.</text>
</comment>
<protein>
    <submittedName>
        <fullName evidence="3">Uncharacterized protein</fullName>
    </submittedName>
</protein>
<dbReference type="Proteomes" id="UP000473470">
    <property type="component" value="Unassembled WGS sequence"/>
</dbReference>
<feature type="region of interest" description="Disordered" evidence="2">
    <location>
        <begin position="1"/>
        <end position="67"/>
    </location>
</feature>
<evidence type="ECO:0000256" key="2">
    <source>
        <dbReference type="SAM" id="MobiDB-lite"/>
    </source>
</evidence>
<keyword evidence="1" id="KW-0175">Coiled coil</keyword>
<evidence type="ECO:0000313" key="4">
    <source>
        <dbReference type="Proteomes" id="UP000473470"/>
    </source>
</evidence>
<accession>A0A6L3MX47</accession>
<dbReference type="EMBL" id="VZOK01000020">
    <property type="protein sequence ID" value="KAB0637452.1"/>
    <property type="molecule type" value="Genomic_DNA"/>
</dbReference>
<evidence type="ECO:0000256" key="1">
    <source>
        <dbReference type="SAM" id="Coils"/>
    </source>
</evidence>
<proteinExistence type="predicted"/>
<name>A0A6L3MX47_9BURK</name>
<dbReference type="AlphaFoldDB" id="A0A6L3MX47"/>
<reference evidence="3 4" key="1">
    <citation type="submission" date="2019-09" db="EMBL/GenBank/DDBJ databases">
        <title>Draft genome sequences of 48 bacterial type strains from the CCUG.</title>
        <authorList>
            <person name="Tunovic T."/>
            <person name="Pineiro-Iglesias B."/>
            <person name="Unosson C."/>
            <person name="Inganas E."/>
            <person name="Ohlen M."/>
            <person name="Cardew S."/>
            <person name="Jensie-Markopoulos S."/>
            <person name="Salva-Serra F."/>
            <person name="Jaen-Luchoro D."/>
            <person name="Karlsson R."/>
            <person name="Svensson-Stadler L."/>
            <person name="Chun J."/>
            <person name="Moore E."/>
        </authorList>
    </citation>
    <scope>NUCLEOTIDE SEQUENCE [LARGE SCALE GENOMIC DNA]</scope>
    <source>
        <strain evidence="3 4">CCUG 65686</strain>
    </source>
</reference>
<evidence type="ECO:0000313" key="3">
    <source>
        <dbReference type="EMBL" id="KAB0637452.1"/>
    </source>
</evidence>
<sequence>MDASRISGAPGTAHIQGHSGDSSAQQPSRPISPRRVPTNELLQSNLQRFVRKEKETPLPSHDPVNVPHISSAMHKLNVEKNRLATHQKKYEEQLQQGNKPAPIKTSEANIDKLKKMLDKAEDSGNLSSEEFKKLAIQHAKSSSNSPFLSGTPEYTVGLNSQESYAKDSLARGNPAVFSILHTDRAQTNPANSREHELLLPVAEYRREVAGTFTMGQGGSKTYVDTSGDQPVTYHGEDAQQKFEHAAGKLNTQS</sequence>
<dbReference type="RefSeq" id="WP_150998873.1">
    <property type="nucleotide sequence ID" value="NZ_CABVPM010000036.1"/>
</dbReference>
<gene>
    <name evidence="3" type="ORF">F7R25_15540</name>
</gene>